<protein>
    <submittedName>
        <fullName evidence="1">Uncharacterized protein</fullName>
    </submittedName>
</protein>
<evidence type="ECO:0000313" key="1">
    <source>
        <dbReference type="EMBL" id="MCV3273370.1"/>
    </source>
</evidence>
<dbReference type="EMBL" id="JALIEB010000014">
    <property type="protein sequence ID" value="MCV3273370.1"/>
    <property type="molecule type" value="Genomic_DNA"/>
</dbReference>
<evidence type="ECO:0000313" key="2">
    <source>
        <dbReference type="Proteomes" id="UP001208690"/>
    </source>
</evidence>
<organism evidence="1 2">
    <name type="scientific">Roseobacter sinensis</name>
    <dbReference type="NCBI Taxonomy" id="2931391"/>
    <lineage>
        <taxon>Bacteria</taxon>
        <taxon>Pseudomonadati</taxon>
        <taxon>Pseudomonadota</taxon>
        <taxon>Alphaproteobacteria</taxon>
        <taxon>Rhodobacterales</taxon>
        <taxon>Roseobacteraceae</taxon>
        <taxon>Roseobacter</taxon>
    </lineage>
</organism>
<sequence>MLRYSVPDGRMSKCRARGHERRFERDEKVGRRSNLSQKYGLAALKPLGNPPDALILFHAVGYSEPIRRNLSLLLPALVFGENRR</sequence>
<name>A0ABT3BIH0_9RHOB</name>
<reference evidence="1 2" key="1">
    <citation type="submission" date="2022-04" db="EMBL/GenBank/DDBJ databases">
        <title>Roseobacter sp. WL0113 is a bacterium isolated from neritic sediment.</title>
        <authorList>
            <person name="Wang L."/>
            <person name="He W."/>
            <person name="Zhang D.-F."/>
        </authorList>
    </citation>
    <scope>NUCLEOTIDE SEQUENCE [LARGE SCALE GENOMIC DNA]</scope>
    <source>
        <strain evidence="1 2">WL0113</strain>
    </source>
</reference>
<comment type="caution">
    <text evidence="1">The sequence shown here is derived from an EMBL/GenBank/DDBJ whole genome shotgun (WGS) entry which is preliminary data.</text>
</comment>
<keyword evidence="2" id="KW-1185">Reference proteome</keyword>
<gene>
    <name evidence="1" type="ORF">MUB52_18205</name>
</gene>
<proteinExistence type="predicted"/>
<dbReference type="RefSeq" id="WP_263845595.1">
    <property type="nucleotide sequence ID" value="NZ_JALIEB010000014.1"/>
</dbReference>
<dbReference type="Proteomes" id="UP001208690">
    <property type="component" value="Unassembled WGS sequence"/>
</dbReference>
<accession>A0ABT3BIH0</accession>